<proteinExistence type="predicted"/>
<name>D1CC08_THET1</name>
<dbReference type="InterPro" id="IPR036425">
    <property type="entry name" value="MoaB/Mog-like_dom_sf"/>
</dbReference>
<dbReference type="STRING" id="525904.Tter_1417"/>
<dbReference type="SUPFAM" id="SSF53218">
    <property type="entry name" value="Molybdenum cofactor biosynthesis proteins"/>
    <property type="match status" value="1"/>
</dbReference>
<dbReference type="KEGG" id="ttr:Tter_1417"/>
<dbReference type="Proteomes" id="UP000000323">
    <property type="component" value="Chromosome 1"/>
</dbReference>
<evidence type="ECO:0000313" key="2">
    <source>
        <dbReference type="Proteomes" id="UP000000323"/>
    </source>
</evidence>
<dbReference type="AlphaFoldDB" id="D1CC08"/>
<dbReference type="OrthoDB" id="9767940at2"/>
<protein>
    <submittedName>
        <fullName evidence="1">Molybdopterin binding domain-containing protein</fullName>
    </submittedName>
</protein>
<dbReference type="EMBL" id="CP001825">
    <property type="protein sequence ID" value="ACZ42323.1"/>
    <property type="molecule type" value="Genomic_DNA"/>
</dbReference>
<evidence type="ECO:0000313" key="1">
    <source>
        <dbReference type="EMBL" id="ACZ42323.1"/>
    </source>
</evidence>
<accession>D1CC08</accession>
<dbReference type="RefSeq" id="WP_012875358.1">
    <property type="nucleotide sequence ID" value="NC_013525.1"/>
</dbReference>
<dbReference type="eggNOG" id="COG0303">
    <property type="taxonomic scope" value="Bacteria"/>
</dbReference>
<reference evidence="2" key="1">
    <citation type="journal article" date="2010" name="Stand. Genomic Sci.">
        <title>Complete genome sequence of 'Thermobaculum terrenum' type strain (YNP1).</title>
        <authorList>
            <person name="Kiss H."/>
            <person name="Cleland D."/>
            <person name="Lapidus A."/>
            <person name="Lucas S."/>
            <person name="Glavina Del Rio T."/>
            <person name="Nolan M."/>
            <person name="Tice H."/>
            <person name="Han C."/>
            <person name="Goodwin L."/>
            <person name="Pitluck S."/>
            <person name="Liolios K."/>
            <person name="Ivanova N."/>
            <person name="Mavromatis K."/>
            <person name="Ovchinnikova G."/>
            <person name="Pati A."/>
            <person name="Chen A."/>
            <person name="Palaniappan K."/>
            <person name="Land M."/>
            <person name="Hauser L."/>
            <person name="Chang Y."/>
            <person name="Jeffries C."/>
            <person name="Lu M."/>
            <person name="Brettin T."/>
            <person name="Detter J."/>
            <person name="Goker M."/>
            <person name="Tindall B."/>
            <person name="Beck B."/>
            <person name="McDermott T."/>
            <person name="Woyke T."/>
            <person name="Bristow J."/>
            <person name="Eisen J."/>
            <person name="Markowitz V."/>
            <person name="Hugenholtz P."/>
            <person name="Kyrpides N."/>
            <person name="Klenk H."/>
            <person name="Cheng J."/>
        </authorList>
    </citation>
    <scope>NUCLEOTIDE SEQUENCE [LARGE SCALE GENOMIC DNA]</scope>
    <source>
        <strain evidence="2">ATCC BAA-798 / YNP1</strain>
    </source>
</reference>
<keyword evidence="2" id="KW-1185">Reference proteome</keyword>
<dbReference type="UniPathway" id="UPA00344"/>
<dbReference type="Gene3D" id="3.40.980.10">
    <property type="entry name" value="MoaB/Mog-like domain"/>
    <property type="match status" value="1"/>
</dbReference>
<organism evidence="1 2">
    <name type="scientific">Thermobaculum terrenum (strain ATCC BAA-798 / CCMEE 7001 / YNP1)</name>
    <dbReference type="NCBI Taxonomy" id="525904"/>
    <lineage>
        <taxon>Bacteria</taxon>
        <taxon>Bacillati</taxon>
        <taxon>Chloroflexota</taxon>
        <taxon>Chloroflexia</taxon>
        <taxon>Candidatus Thermobaculales</taxon>
        <taxon>Candidatus Thermobaculaceae</taxon>
        <taxon>Thermobaculum</taxon>
    </lineage>
</organism>
<sequence>MRAIELSASQVTNYQGSIICHNIFDPANPKKILIRKGHIIDGSEKQIMSHLGDLKIHLIILEEGDIDESTAAERIARAAAGTGLQLGPISEGSLRIEATVRGILRVDIDRLRRVNETDGVLLWTLHDRTPVEIGQHVASAKIAPLAISEASIQEAESQMYDGVIHVAPYQSKQIGVIVQESMGLKAREKFEMVLKNKIAWFGSLEPILVYSASERIKEDLEHIIASRCDLVLIGGTSSLDPLDPAIRAIEYLGGEIIRRGVPAHPGSTYWLGSLADTPIIGVASCGMFSQRTALDLIMTMFFAGEQLDNALIANLGHGGLITREVTHMFPKYTEYRDIQAEN</sequence>
<dbReference type="HOGENOM" id="CLU_068847_1_0_0"/>
<gene>
    <name evidence="1" type="ordered locus">Tter_1417</name>
</gene>